<feature type="compositionally biased region" description="Polar residues" evidence="1">
    <location>
        <begin position="56"/>
        <end position="69"/>
    </location>
</feature>
<reference evidence="3" key="1">
    <citation type="submission" date="2025-08" db="UniProtKB">
        <authorList>
            <consortium name="RefSeq"/>
        </authorList>
    </citation>
    <scope>IDENTIFICATION</scope>
    <source>
        <tissue evidence="3">Gonads</tissue>
    </source>
</reference>
<dbReference type="AlphaFoldDB" id="A0A1S3I967"/>
<evidence type="ECO:0000313" key="3">
    <source>
        <dbReference type="RefSeq" id="XP_013394733.1"/>
    </source>
</evidence>
<proteinExistence type="predicted"/>
<evidence type="ECO:0000313" key="2">
    <source>
        <dbReference type="Proteomes" id="UP000085678"/>
    </source>
</evidence>
<protein>
    <submittedName>
        <fullName evidence="3">Uncharacterized protein LOC106162136</fullName>
    </submittedName>
</protein>
<name>A0A1S3I967_LINAN</name>
<feature type="region of interest" description="Disordered" evidence="1">
    <location>
        <begin position="134"/>
        <end position="155"/>
    </location>
</feature>
<keyword evidence="2" id="KW-1185">Reference proteome</keyword>
<feature type="compositionally biased region" description="Polar residues" evidence="1">
    <location>
        <begin position="139"/>
        <end position="148"/>
    </location>
</feature>
<dbReference type="Proteomes" id="UP000085678">
    <property type="component" value="Unplaced"/>
</dbReference>
<dbReference type="InParanoid" id="A0A1S3I967"/>
<gene>
    <name evidence="3" type="primary">LOC106162136</name>
</gene>
<accession>A0A1S3I967</accession>
<feature type="compositionally biased region" description="Basic and acidic residues" evidence="1">
    <location>
        <begin position="36"/>
        <end position="55"/>
    </location>
</feature>
<organism evidence="2 3">
    <name type="scientific">Lingula anatina</name>
    <name type="common">Brachiopod</name>
    <name type="synonym">Lingula unguis</name>
    <dbReference type="NCBI Taxonomy" id="7574"/>
    <lineage>
        <taxon>Eukaryota</taxon>
        <taxon>Metazoa</taxon>
        <taxon>Spiralia</taxon>
        <taxon>Lophotrochozoa</taxon>
        <taxon>Brachiopoda</taxon>
        <taxon>Linguliformea</taxon>
        <taxon>Lingulata</taxon>
        <taxon>Lingulida</taxon>
        <taxon>Linguloidea</taxon>
        <taxon>Lingulidae</taxon>
        <taxon>Lingula</taxon>
    </lineage>
</organism>
<feature type="compositionally biased region" description="Basic residues" evidence="1">
    <location>
        <begin position="26"/>
        <end position="35"/>
    </location>
</feature>
<dbReference type="RefSeq" id="XP_013394733.1">
    <property type="nucleotide sequence ID" value="XM_013539279.1"/>
</dbReference>
<sequence length="301" mass="33996">MNNPSTIVESFEKEETLSEEIVPNKKNGKGRRKREKILEDEAKQQLKNFRRDKSKQMSTPLDENMSASRGNPELRLVSNENAMDELESEQAGRRKKNQLISLRNIPLERNGSHNKLTIKSPTTKSTNCANITEPYMPKSSDSLPSLNPESPVKLGPTSERTVYTFKEVEFRLTKKTSKEDFNFKSVSPGPLERSSSSTVSQTSYEYSASDTPRVATVSTTKSAYMEPGIWYKPPPHKGLRPKEREPPCAKTQAALKGKYCKCPTYLRQWIPSIACQYELARNAALKEAAEQGSVEEEERPC</sequence>
<evidence type="ECO:0000256" key="1">
    <source>
        <dbReference type="SAM" id="MobiDB-lite"/>
    </source>
</evidence>
<dbReference type="GeneID" id="106162136"/>
<feature type="region of interest" description="Disordered" evidence="1">
    <location>
        <begin position="1"/>
        <end position="106"/>
    </location>
</feature>
<feature type="region of interest" description="Disordered" evidence="1">
    <location>
        <begin position="181"/>
        <end position="200"/>
    </location>
</feature>
<dbReference type="KEGG" id="lak:106162136"/>